<evidence type="ECO:0000313" key="10">
    <source>
        <dbReference type="Proteomes" id="UP001519344"/>
    </source>
</evidence>
<comment type="similarity">
    <text evidence="7">Belongs to the binding-protein-dependent transport system permease family.</text>
</comment>
<keyword evidence="10" id="KW-1185">Reference proteome</keyword>
<dbReference type="InterPro" id="IPR000515">
    <property type="entry name" value="MetI-like"/>
</dbReference>
<dbReference type="SUPFAM" id="SSF161098">
    <property type="entry name" value="MetI-like"/>
    <property type="match status" value="1"/>
</dbReference>
<dbReference type="PROSITE" id="PS50928">
    <property type="entry name" value="ABC_TM1"/>
    <property type="match status" value="1"/>
</dbReference>
<feature type="transmembrane region" description="Helical" evidence="7">
    <location>
        <begin position="189"/>
        <end position="209"/>
    </location>
</feature>
<sequence>MENRFEASRSSQITPVAHTRPSAFIKLFHKHKYYYLLLLPGIIYFIIFKYIPMGGIMIAFQDFKIAGSMFTSPWVGLKWFRILFESPDFWVALKNTVIISLYKLVFNFPAPIILALLLNEVLSGTFKRIVQTIVYFPHFVSWVVLGGILFSVFSVDTGLLKLLGFSSSPMMNPDAFRGFLVGSEMWKEAGWGTVIYLAAIAGVNPELYEAARMDGANRFQLVRHITLPSIASTIVVLLILRTGQILNAGFDQIFILYNPLVYNVSDILDTYVYRVGLTMGRYSFAAAAGLFQSVVGLIMLLTTNWLVRRMGERGLW</sequence>
<keyword evidence="2 7" id="KW-0813">Transport</keyword>
<feature type="transmembrane region" description="Helical" evidence="7">
    <location>
        <begin position="33"/>
        <end position="51"/>
    </location>
</feature>
<dbReference type="InterPro" id="IPR050809">
    <property type="entry name" value="UgpAE/MalFG_permease"/>
</dbReference>
<organism evidence="9 10">
    <name type="scientific">Paenibacillus aceris</name>
    <dbReference type="NCBI Taxonomy" id="869555"/>
    <lineage>
        <taxon>Bacteria</taxon>
        <taxon>Bacillati</taxon>
        <taxon>Bacillota</taxon>
        <taxon>Bacilli</taxon>
        <taxon>Bacillales</taxon>
        <taxon>Paenibacillaceae</taxon>
        <taxon>Paenibacillus</taxon>
    </lineage>
</organism>
<dbReference type="Pfam" id="PF00528">
    <property type="entry name" value="BPD_transp_1"/>
    <property type="match status" value="1"/>
</dbReference>
<evidence type="ECO:0000313" key="9">
    <source>
        <dbReference type="EMBL" id="MBP1965051.1"/>
    </source>
</evidence>
<accession>A0ABS4I3E4</accession>
<evidence type="ECO:0000256" key="4">
    <source>
        <dbReference type="ARBA" id="ARBA00022692"/>
    </source>
</evidence>
<dbReference type="EMBL" id="JAGGKV010000012">
    <property type="protein sequence ID" value="MBP1965051.1"/>
    <property type="molecule type" value="Genomic_DNA"/>
</dbReference>
<feature type="transmembrane region" description="Helical" evidence="7">
    <location>
        <begin position="282"/>
        <end position="307"/>
    </location>
</feature>
<evidence type="ECO:0000256" key="1">
    <source>
        <dbReference type="ARBA" id="ARBA00004651"/>
    </source>
</evidence>
<gene>
    <name evidence="9" type="ORF">J2Z65_004284</name>
</gene>
<name>A0ABS4I3E4_9BACL</name>
<keyword evidence="3" id="KW-1003">Cell membrane</keyword>
<dbReference type="PANTHER" id="PTHR43227">
    <property type="entry name" value="BLL4140 PROTEIN"/>
    <property type="match status" value="1"/>
</dbReference>
<evidence type="ECO:0000256" key="5">
    <source>
        <dbReference type="ARBA" id="ARBA00022989"/>
    </source>
</evidence>
<comment type="subcellular location">
    <subcellularLocation>
        <location evidence="1 7">Cell membrane</location>
        <topology evidence="1 7">Multi-pass membrane protein</topology>
    </subcellularLocation>
</comment>
<dbReference type="PANTHER" id="PTHR43227:SF11">
    <property type="entry name" value="BLL4140 PROTEIN"/>
    <property type="match status" value="1"/>
</dbReference>
<protein>
    <submittedName>
        <fullName evidence="9">Aldouronate transport system permease protein</fullName>
    </submittedName>
</protein>
<reference evidence="9 10" key="1">
    <citation type="submission" date="2021-03" db="EMBL/GenBank/DDBJ databases">
        <title>Genomic Encyclopedia of Type Strains, Phase IV (KMG-IV): sequencing the most valuable type-strain genomes for metagenomic binning, comparative biology and taxonomic classification.</title>
        <authorList>
            <person name="Goeker M."/>
        </authorList>
    </citation>
    <scope>NUCLEOTIDE SEQUENCE [LARGE SCALE GENOMIC DNA]</scope>
    <source>
        <strain evidence="9 10">DSM 24950</strain>
    </source>
</reference>
<evidence type="ECO:0000256" key="3">
    <source>
        <dbReference type="ARBA" id="ARBA00022475"/>
    </source>
</evidence>
<evidence type="ECO:0000259" key="8">
    <source>
        <dbReference type="PROSITE" id="PS50928"/>
    </source>
</evidence>
<feature type="transmembrane region" description="Helical" evidence="7">
    <location>
        <begin position="104"/>
        <end position="122"/>
    </location>
</feature>
<evidence type="ECO:0000256" key="6">
    <source>
        <dbReference type="ARBA" id="ARBA00023136"/>
    </source>
</evidence>
<keyword evidence="6 7" id="KW-0472">Membrane</keyword>
<comment type="caution">
    <text evidence="9">The sequence shown here is derived from an EMBL/GenBank/DDBJ whole genome shotgun (WGS) entry which is preliminary data.</text>
</comment>
<dbReference type="Gene3D" id="1.10.3720.10">
    <property type="entry name" value="MetI-like"/>
    <property type="match status" value="1"/>
</dbReference>
<dbReference type="InterPro" id="IPR035906">
    <property type="entry name" value="MetI-like_sf"/>
</dbReference>
<dbReference type="Proteomes" id="UP001519344">
    <property type="component" value="Unassembled WGS sequence"/>
</dbReference>
<evidence type="ECO:0000256" key="7">
    <source>
        <dbReference type="RuleBase" id="RU363032"/>
    </source>
</evidence>
<evidence type="ECO:0000256" key="2">
    <source>
        <dbReference type="ARBA" id="ARBA00022448"/>
    </source>
</evidence>
<keyword evidence="4 7" id="KW-0812">Transmembrane</keyword>
<dbReference type="CDD" id="cd06261">
    <property type="entry name" value="TM_PBP2"/>
    <property type="match status" value="1"/>
</dbReference>
<feature type="transmembrane region" description="Helical" evidence="7">
    <location>
        <begin position="221"/>
        <end position="240"/>
    </location>
</feature>
<feature type="domain" description="ABC transmembrane type-1" evidence="8">
    <location>
        <begin position="93"/>
        <end position="303"/>
    </location>
</feature>
<keyword evidence="5 7" id="KW-1133">Transmembrane helix</keyword>
<proteinExistence type="inferred from homology"/>
<feature type="transmembrane region" description="Helical" evidence="7">
    <location>
        <begin position="134"/>
        <end position="155"/>
    </location>
</feature>
<dbReference type="RefSeq" id="WP_240159431.1">
    <property type="nucleotide sequence ID" value="NZ_JAAOZR010000001.1"/>
</dbReference>